<organism evidence="2 3">
    <name type="scientific">Castellaniella daejeonensis</name>
    <dbReference type="NCBI Taxonomy" id="659013"/>
    <lineage>
        <taxon>Bacteria</taxon>
        <taxon>Pseudomonadati</taxon>
        <taxon>Pseudomonadota</taxon>
        <taxon>Betaproteobacteria</taxon>
        <taxon>Burkholderiales</taxon>
        <taxon>Alcaligenaceae</taxon>
        <taxon>Castellaniella</taxon>
    </lineage>
</organism>
<dbReference type="EMBL" id="BAAAFN010000006">
    <property type="protein sequence ID" value="GAA0220911.1"/>
    <property type="molecule type" value="Genomic_DNA"/>
</dbReference>
<keyword evidence="1" id="KW-0812">Transmembrane</keyword>
<reference evidence="3" key="1">
    <citation type="journal article" date="2019" name="Int. J. Syst. Evol. Microbiol.">
        <title>The Global Catalogue of Microorganisms (GCM) 10K type strain sequencing project: providing services to taxonomists for standard genome sequencing and annotation.</title>
        <authorList>
            <consortium name="The Broad Institute Genomics Platform"/>
            <consortium name="The Broad Institute Genome Sequencing Center for Infectious Disease"/>
            <person name="Wu L."/>
            <person name="Ma J."/>
        </authorList>
    </citation>
    <scope>NUCLEOTIDE SEQUENCE [LARGE SCALE GENOMIC DNA]</scope>
    <source>
        <strain evidence="3">JCM 16240</strain>
    </source>
</reference>
<dbReference type="Proteomes" id="UP001501176">
    <property type="component" value="Unassembled WGS sequence"/>
</dbReference>
<accession>A0ABP3D4S6</accession>
<keyword evidence="1" id="KW-0472">Membrane</keyword>
<name>A0ABP3D4S6_9BURK</name>
<keyword evidence="3" id="KW-1185">Reference proteome</keyword>
<evidence type="ECO:0000313" key="3">
    <source>
        <dbReference type="Proteomes" id="UP001501176"/>
    </source>
</evidence>
<gene>
    <name evidence="2" type="ORF">GCM10009125_07500</name>
</gene>
<dbReference type="RefSeq" id="WP_325126842.1">
    <property type="nucleotide sequence ID" value="NZ_BAAAFN010000006.1"/>
</dbReference>
<sequence>MLGVINGVMTVLALTTFVGIVWWAWSAHRAEANRQAAMLPFALPEEYQNDKNTGESNE</sequence>
<protein>
    <submittedName>
        <fullName evidence="2">Cytochrome oxidase</fullName>
    </submittedName>
</protein>
<keyword evidence="1" id="KW-1133">Transmembrane helix</keyword>
<feature type="transmembrane region" description="Helical" evidence="1">
    <location>
        <begin position="6"/>
        <end position="25"/>
    </location>
</feature>
<comment type="caution">
    <text evidence="2">The sequence shown here is derived from an EMBL/GenBank/DDBJ whole genome shotgun (WGS) entry which is preliminary data.</text>
</comment>
<evidence type="ECO:0000256" key="1">
    <source>
        <dbReference type="SAM" id="Phobius"/>
    </source>
</evidence>
<proteinExistence type="predicted"/>
<evidence type="ECO:0000313" key="2">
    <source>
        <dbReference type="EMBL" id="GAA0220911.1"/>
    </source>
</evidence>